<keyword evidence="6 10" id="KW-0573">Peptidoglycan synthesis</keyword>
<gene>
    <name evidence="10" type="primary">murG</name>
    <name evidence="13" type="ORF">A2933_00045</name>
</gene>
<evidence type="ECO:0000256" key="8">
    <source>
        <dbReference type="ARBA" id="ARBA00023306"/>
    </source>
</evidence>
<evidence type="ECO:0000256" key="6">
    <source>
        <dbReference type="ARBA" id="ARBA00022984"/>
    </source>
</evidence>
<dbReference type="PANTHER" id="PTHR21015">
    <property type="entry name" value="UDP-N-ACETYLGLUCOSAMINE--N-ACETYLMURAMYL-(PENTAPEPTIDE) PYROPHOSPHORYL-UNDECAPRENOL N-ACETYLGLUCOSAMINE TRANSFERASE 1"/>
    <property type="match status" value="1"/>
</dbReference>
<feature type="domain" description="Glycosyl transferase family 28 C-terminal" evidence="12">
    <location>
        <begin position="197"/>
        <end position="365"/>
    </location>
</feature>
<evidence type="ECO:0000256" key="3">
    <source>
        <dbReference type="ARBA" id="ARBA00022676"/>
    </source>
</evidence>
<dbReference type="GO" id="GO:0050511">
    <property type="term" value="F:undecaprenyldiphospho-muramoylpentapeptide beta-N-acetylglucosaminyltransferase activity"/>
    <property type="evidence" value="ECO:0007669"/>
    <property type="project" value="UniProtKB-UniRule"/>
</dbReference>
<dbReference type="PANTHER" id="PTHR21015:SF22">
    <property type="entry name" value="GLYCOSYLTRANSFERASE"/>
    <property type="match status" value="1"/>
</dbReference>
<dbReference type="GO" id="GO:0051991">
    <property type="term" value="F:UDP-N-acetyl-D-glucosamine:N-acetylmuramoyl-L-alanyl-D-glutamyl-meso-2,6-diaminopimelyl-D-alanyl-D-alanine-diphosphoundecaprenol 4-beta-N-acetylglucosaminlytransferase activity"/>
    <property type="evidence" value="ECO:0007669"/>
    <property type="project" value="RHEA"/>
</dbReference>
<dbReference type="InterPro" id="IPR007235">
    <property type="entry name" value="Glyco_trans_28_C"/>
</dbReference>
<comment type="similarity">
    <text evidence="10">Belongs to the glycosyltransferase 28 family. MurG subfamily.</text>
</comment>
<keyword evidence="5 10" id="KW-0133">Cell shape</keyword>
<evidence type="ECO:0000256" key="7">
    <source>
        <dbReference type="ARBA" id="ARBA00023136"/>
    </source>
</evidence>
<dbReference type="Proteomes" id="UP000179381">
    <property type="component" value="Unassembled WGS sequence"/>
</dbReference>
<comment type="catalytic activity">
    <reaction evidence="10">
        <text>di-trans,octa-cis-undecaprenyl diphospho-N-acetyl-alpha-D-muramoyl-L-alanyl-D-glutamyl-meso-2,6-diaminopimeloyl-D-alanyl-D-alanine + UDP-N-acetyl-alpha-D-glucosamine = di-trans,octa-cis-undecaprenyl diphospho-[N-acetyl-alpha-D-glucosaminyl-(1-&gt;4)]-N-acetyl-alpha-D-muramoyl-L-alanyl-D-glutamyl-meso-2,6-diaminopimeloyl-D-alanyl-D-alanine + UDP + H(+)</text>
        <dbReference type="Rhea" id="RHEA:31227"/>
        <dbReference type="ChEBI" id="CHEBI:15378"/>
        <dbReference type="ChEBI" id="CHEBI:57705"/>
        <dbReference type="ChEBI" id="CHEBI:58223"/>
        <dbReference type="ChEBI" id="CHEBI:61387"/>
        <dbReference type="ChEBI" id="CHEBI:61388"/>
        <dbReference type="EC" id="2.4.1.227"/>
    </reaction>
</comment>
<dbReference type="EC" id="2.4.1.227" evidence="10"/>
<dbReference type="SUPFAM" id="SSF53756">
    <property type="entry name" value="UDP-Glycosyltransferase/glycogen phosphorylase"/>
    <property type="match status" value="1"/>
</dbReference>
<dbReference type="Pfam" id="PF03033">
    <property type="entry name" value="Glyco_transf_28"/>
    <property type="match status" value="1"/>
</dbReference>
<keyword evidence="2 10" id="KW-0132">Cell division</keyword>
<dbReference type="GO" id="GO:0005975">
    <property type="term" value="P:carbohydrate metabolic process"/>
    <property type="evidence" value="ECO:0007669"/>
    <property type="project" value="InterPro"/>
</dbReference>
<protein>
    <recommendedName>
        <fullName evidence="10">UDP-N-acetylglucosamine--N-acetylmuramyl-(pentapeptide) pyrophosphoryl-undecaprenol N-acetylglucosamine transferase</fullName>
        <ecNumber evidence="10">2.4.1.227</ecNumber>
    </recommendedName>
    <alternativeName>
        <fullName evidence="10">Undecaprenyl-PP-MurNAc-pentapeptide-UDPGlcNAc GlcNAc transferase</fullName>
    </alternativeName>
</protein>
<dbReference type="GO" id="GO:0005886">
    <property type="term" value="C:plasma membrane"/>
    <property type="evidence" value="ECO:0007669"/>
    <property type="project" value="UniProtKB-SubCell"/>
</dbReference>
<comment type="function">
    <text evidence="10">Cell wall formation. Catalyzes the transfer of a GlcNAc subunit on undecaprenyl-pyrophosphoryl-MurNAc-pentapeptide (lipid intermediate I) to form undecaprenyl-pyrophosphoryl-MurNAc-(pentapeptide)GlcNAc (lipid intermediate II).</text>
</comment>
<evidence type="ECO:0000256" key="5">
    <source>
        <dbReference type="ARBA" id="ARBA00022960"/>
    </source>
</evidence>
<feature type="binding site" evidence="10">
    <location>
        <position position="204"/>
    </location>
    <ligand>
        <name>UDP-N-acetyl-alpha-D-glucosamine</name>
        <dbReference type="ChEBI" id="CHEBI:57705"/>
    </ligand>
</feature>
<reference evidence="13 14" key="1">
    <citation type="journal article" date="2016" name="Nat. Commun.">
        <title>Thousands of microbial genomes shed light on interconnected biogeochemical processes in an aquifer system.</title>
        <authorList>
            <person name="Anantharaman K."/>
            <person name="Brown C.T."/>
            <person name="Hug L.A."/>
            <person name="Sharon I."/>
            <person name="Castelle C.J."/>
            <person name="Probst A.J."/>
            <person name="Thomas B.C."/>
            <person name="Singh A."/>
            <person name="Wilkins M.J."/>
            <person name="Karaoz U."/>
            <person name="Brodie E.L."/>
            <person name="Williams K.H."/>
            <person name="Hubbard S.S."/>
            <person name="Banfield J.F."/>
        </authorList>
    </citation>
    <scope>NUCLEOTIDE SEQUENCE [LARGE SCALE GENOMIC DNA]</scope>
</reference>
<keyword evidence="7 10" id="KW-0472">Membrane</keyword>
<evidence type="ECO:0000313" key="13">
    <source>
        <dbReference type="EMBL" id="OGI92697.1"/>
    </source>
</evidence>
<keyword evidence="1 10" id="KW-1003">Cell membrane</keyword>
<feature type="domain" description="Glycosyltransferase family 28 N-terminal" evidence="11">
    <location>
        <begin position="3"/>
        <end position="150"/>
    </location>
</feature>
<dbReference type="InterPro" id="IPR006009">
    <property type="entry name" value="GlcNAc_MurG"/>
</dbReference>
<sequence>MKIAFAGGGTGGHFYPIIAVAEKVNQLIDRENIIGVKLYYFSNDPFDRELLFENRLIYTEIMAGKIRTHPGLGGVLSNFLDIFKTLFGMVNAIFKMFSIYPDVVFGKGGFASFPAIFAARLFGIPVLIHESDSAPGRVNKWAGRFAKRVAVSWKDAAEYFPKEKVAWTGHPTRMEIEQAAERDEALKYFKLEKDLPTILVLGGSQGAELINNTVLDCLPRLVKKYQVIHQTGIRNFKIVSGQADVILGKEENKIRYVPTAYLNSLELKMAAGAAKIIVSRAGSTLFEIASWGIPSILIPFAHSNADHAKKNAFNYAHAGACAVIEEANMTGNILASEIDRILAESGNWQKMAAAAKAFHKPGAAEKIARVLIDMALEHEK</sequence>
<proteinExistence type="inferred from homology"/>
<keyword evidence="8 10" id="KW-0131">Cell cycle</keyword>
<feature type="binding site" evidence="10">
    <location>
        <begin position="10"/>
        <end position="12"/>
    </location>
    <ligand>
        <name>UDP-N-acetyl-alpha-D-glucosamine</name>
        <dbReference type="ChEBI" id="CHEBI:57705"/>
    </ligand>
</feature>
<comment type="caution">
    <text evidence="10">Lacks conserved residue(s) required for the propagation of feature annotation.</text>
</comment>
<organism evidence="13 14">
    <name type="scientific">Candidatus Nomurabacteria bacterium RIFCSPLOWO2_01_FULL_46_18</name>
    <dbReference type="NCBI Taxonomy" id="1801783"/>
    <lineage>
        <taxon>Bacteria</taxon>
        <taxon>Candidatus Nomuraibacteriota</taxon>
    </lineage>
</organism>
<evidence type="ECO:0000259" key="11">
    <source>
        <dbReference type="Pfam" id="PF03033"/>
    </source>
</evidence>
<comment type="caution">
    <text evidence="13">The sequence shown here is derived from an EMBL/GenBank/DDBJ whole genome shotgun (WGS) entry which is preliminary data.</text>
</comment>
<dbReference type="GO" id="GO:0071555">
    <property type="term" value="P:cell wall organization"/>
    <property type="evidence" value="ECO:0007669"/>
    <property type="project" value="UniProtKB-KW"/>
</dbReference>
<evidence type="ECO:0000313" key="14">
    <source>
        <dbReference type="Proteomes" id="UP000179381"/>
    </source>
</evidence>
<evidence type="ECO:0000256" key="4">
    <source>
        <dbReference type="ARBA" id="ARBA00022679"/>
    </source>
</evidence>
<keyword evidence="3 10" id="KW-0328">Glycosyltransferase</keyword>
<dbReference type="CDD" id="cd03785">
    <property type="entry name" value="GT28_MurG"/>
    <property type="match status" value="1"/>
</dbReference>
<dbReference type="GO" id="GO:0009252">
    <property type="term" value="P:peptidoglycan biosynthetic process"/>
    <property type="evidence" value="ECO:0007669"/>
    <property type="project" value="UniProtKB-UniRule"/>
</dbReference>
<dbReference type="Gene3D" id="3.40.50.2000">
    <property type="entry name" value="Glycogen Phosphorylase B"/>
    <property type="match status" value="2"/>
</dbReference>
<evidence type="ECO:0000256" key="2">
    <source>
        <dbReference type="ARBA" id="ARBA00022618"/>
    </source>
</evidence>
<dbReference type="UniPathway" id="UPA00219"/>
<accession>A0A1F6XEX3</accession>
<evidence type="ECO:0000259" key="12">
    <source>
        <dbReference type="Pfam" id="PF04101"/>
    </source>
</evidence>
<keyword evidence="4 10" id="KW-0808">Transferase</keyword>
<evidence type="ECO:0000256" key="9">
    <source>
        <dbReference type="ARBA" id="ARBA00023316"/>
    </source>
</evidence>
<dbReference type="Pfam" id="PF04101">
    <property type="entry name" value="Glyco_tran_28_C"/>
    <property type="match status" value="1"/>
</dbReference>
<dbReference type="GO" id="GO:0008360">
    <property type="term" value="P:regulation of cell shape"/>
    <property type="evidence" value="ECO:0007669"/>
    <property type="project" value="UniProtKB-KW"/>
</dbReference>
<dbReference type="HAMAP" id="MF_00033">
    <property type="entry name" value="MurG"/>
    <property type="match status" value="1"/>
</dbReference>
<dbReference type="EMBL" id="MFVH01000002">
    <property type="protein sequence ID" value="OGI92697.1"/>
    <property type="molecule type" value="Genomic_DNA"/>
</dbReference>
<feature type="binding site" evidence="10">
    <location>
        <position position="173"/>
    </location>
    <ligand>
        <name>UDP-N-acetyl-alpha-D-glucosamine</name>
        <dbReference type="ChEBI" id="CHEBI:57705"/>
    </ligand>
</feature>
<comment type="subcellular location">
    <subcellularLocation>
        <location evidence="10">Cell membrane</location>
        <topology evidence="10">Peripheral membrane protein</topology>
        <orientation evidence="10">Cytoplasmic side</orientation>
    </subcellularLocation>
</comment>
<evidence type="ECO:0000256" key="1">
    <source>
        <dbReference type="ARBA" id="ARBA00022475"/>
    </source>
</evidence>
<dbReference type="GO" id="GO:0051301">
    <property type="term" value="P:cell division"/>
    <property type="evidence" value="ECO:0007669"/>
    <property type="project" value="UniProtKB-KW"/>
</dbReference>
<comment type="pathway">
    <text evidence="10">Cell wall biogenesis; peptidoglycan biosynthesis.</text>
</comment>
<name>A0A1F6XEX3_9BACT</name>
<dbReference type="AlphaFoldDB" id="A0A1F6XEX3"/>
<evidence type="ECO:0000256" key="10">
    <source>
        <dbReference type="HAMAP-Rule" id="MF_00033"/>
    </source>
</evidence>
<dbReference type="InterPro" id="IPR004276">
    <property type="entry name" value="GlycoTrans_28_N"/>
</dbReference>
<keyword evidence="9 10" id="KW-0961">Cell wall biogenesis/degradation</keyword>